<reference evidence="24" key="1">
    <citation type="submission" date="2012-05" db="EMBL/GenBank/DDBJ databases">
        <title>Whole Genome Assembly of Lutzomyia longipalpis.</title>
        <authorList>
            <person name="Richards S."/>
            <person name="Qu C."/>
            <person name="Dillon R."/>
            <person name="Worley K."/>
            <person name="Scherer S."/>
            <person name="Batterton M."/>
            <person name="Taylor A."/>
            <person name="Hawes A."/>
            <person name="Hernandez B."/>
            <person name="Kovar C."/>
            <person name="Mandapat C."/>
            <person name="Pham C."/>
            <person name="Qu C."/>
            <person name="Jing C."/>
            <person name="Bess C."/>
            <person name="Bandaranaike D."/>
            <person name="Ngo D."/>
            <person name="Ongeri F."/>
            <person name="Arias F."/>
            <person name="Lara F."/>
            <person name="Weissenberger G."/>
            <person name="Kamau G."/>
            <person name="Han H."/>
            <person name="Shen H."/>
            <person name="Dinh H."/>
            <person name="Khalil I."/>
            <person name="Jones J."/>
            <person name="Shafer J."/>
            <person name="Jayaseelan J."/>
            <person name="Quiroz J."/>
            <person name="Blankenburg K."/>
            <person name="Nguyen L."/>
            <person name="Jackson L."/>
            <person name="Francisco L."/>
            <person name="Tang L.-Y."/>
            <person name="Pu L.-L."/>
            <person name="Perales L."/>
            <person name="Lorensuhewa L."/>
            <person name="Munidasa M."/>
            <person name="Coyle M."/>
            <person name="Taylor M."/>
            <person name="Puazo M."/>
            <person name="Firestine M."/>
            <person name="Scheel M."/>
            <person name="Javaid M."/>
            <person name="Wang M."/>
            <person name="Li M."/>
            <person name="Tabassum N."/>
            <person name="Saada N."/>
            <person name="Osuji N."/>
            <person name="Aqrawi P."/>
            <person name="Fu Q."/>
            <person name="Thornton R."/>
            <person name="Raj R."/>
            <person name="Goodspeed R."/>
            <person name="Mata R."/>
            <person name="Najjar R."/>
            <person name="Gubbala S."/>
            <person name="Lee S."/>
            <person name="Denson S."/>
            <person name="Patil S."/>
            <person name="Macmil S."/>
            <person name="Qi S."/>
            <person name="Matskevitch T."/>
            <person name="Palculict T."/>
            <person name="Mathew T."/>
            <person name="Vee V."/>
            <person name="Velamala V."/>
            <person name="Korchina V."/>
            <person name="Cai W."/>
            <person name="Liu W."/>
            <person name="Dai W."/>
            <person name="Zou X."/>
            <person name="Zhu Y."/>
            <person name="Zhang Y."/>
            <person name="Wu Y.-Q."/>
            <person name="Xin Y."/>
            <person name="Nazarath L."/>
            <person name="Kovar C."/>
            <person name="Han Y."/>
            <person name="Muzny D."/>
            <person name="Gibbs R."/>
        </authorList>
    </citation>
    <scope>NUCLEOTIDE SEQUENCE [LARGE SCALE GENOMIC DNA]</scope>
    <source>
        <strain evidence="24">Jacobina</strain>
    </source>
</reference>
<evidence type="ECO:0000256" key="1">
    <source>
        <dbReference type="ARBA" id="ARBA00001954"/>
    </source>
</evidence>
<dbReference type="EMBL" id="GITU01006947">
    <property type="protein sequence ID" value="MBC1175650.1"/>
    <property type="molecule type" value="Transcribed_RNA"/>
</dbReference>
<evidence type="ECO:0000256" key="5">
    <source>
        <dbReference type="ARBA" id="ARBA00012267"/>
    </source>
</evidence>
<dbReference type="EMBL" id="AJWK01029292">
    <property type="status" value="NOT_ANNOTATED_CDS"/>
    <property type="molecule type" value="Genomic_DNA"/>
</dbReference>
<comment type="catalytic activity">
    <reaction evidence="19">
        <text>N(6),N(6),N(6)-trimethyl-L-lysine + 2-oxoglutarate + O2 = (3S)-3-hydroxy-N(6),N(6),N(6)-trimethyl-L-lysine + succinate + CO2</text>
        <dbReference type="Rhea" id="RHEA:14181"/>
        <dbReference type="ChEBI" id="CHEBI:15379"/>
        <dbReference type="ChEBI" id="CHEBI:16526"/>
        <dbReference type="ChEBI" id="CHEBI:16810"/>
        <dbReference type="ChEBI" id="CHEBI:30031"/>
        <dbReference type="ChEBI" id="CHEBI:58100"/>
        <dbReference type="ChEBI" id="CHEBI:141499"/>
        <dbReference type="EC" id="1.14.11.8"/>
    </reaction>
</comment>
<dbReference type="FunFam" id="3.60.130.10:FF:000001">
    <property type="entry name" value="Trimethyllysine dioxygenase, mitochondrial"/>
    <property type="match status" value="1"/>
</dbReference>
<reference evidence="23" key="3">
    <citation type="submission" date="2020-05" db="UniProtKB">
        <authorList>
            <consortium name="EnsemblMetazoa"/>
        </authorList>
    </citation>
    <scope>IDENTIFICATION</scope>
    <source>
        <strain evidence="23">Jacobina</strain>
    </source>
</reference>
<dbReference type="GO" id="GO:0050353">
    <property type="term" value="F:trimethyllysine dioxygenase activity"/>
    <property type="evidence" value="ECO:0007669"/>
    <property type="project" value="UniProtKB-EC"/>
</dbReference>
<dbReference type="CDD" id="cd00250">
    <property type="entry name" value="CAS_like"/>
    <property type="match status" value="1"/>
</dbReference>
<dbReference type="PANTHER" id="PTHR10696">
    <property type="entry name" value="GAMMA-BUTYROBETAINE HYDROXYLASE-RELATED"/>
    <property type="match status" value="1"/>
</dbReference>
<dbReference type="Pfam" id="PF06155">
    <property type="entry name" value="GBBH-like_N"/>
    <property type="match status" value="1"/>
</dbReference>
<dbReference type="InterPro" id="IPR042098">
    <property type="entry name" value="TauD-like_sf"/>
</dbReference>
<comment type="cofactor">
    <cofactor evidence="1">
        <name>Fe(2+)</name>
        <dbReference type="ChEBI" id="CHEBI:29033"/>
    </cofactor>
</comment>
<dbReference type="EC" id="1.14.11.8" evidence="5"/>
<dbReference type="PANTHER" id="PTHR10696:SF51">
    <property type="entry name" value="TRIMETHYLLYSINE DIOXYGENASE, MITOCHONDRIAL"/>
    <property type="match status" value="1"/>
</dbReference>
<dbReference type="EnsemblMetazoa" id="LLOJ008635-RA">
    <property type="protein sequence ID" value="LLOJ008635-PA"/>
    <property type="gene ID" value="LLOJ008635"/>
</dbReference>
<organism evidence="23 24">
    <name type="scientific">Lutzomyia longipalpis</name>
    <name type="common">Sand fly</name>
    <dbReference type="NCBI Taxonomy" id="7200"/>
    <lineage>
        <taxon>Eukaryota</taxon>
        <taxon>Metazoa</taxon>
        <taxon>Ecdysozoa</taxon>
        <taxon>Arthropoda</taxon>
        <taxon>Hexapoda</taxon>
        <taxon>Insecta</taxon>
        <taxon>Pterygota</taxon>
        <taxon>Neoptera</taxon>
        <taxon>Endopterygota</taxon>
        <taxon>Diptera</taxon>
        <taxon>Nematocera</taxon>
        <taxon>Psychodoidea</taxon>
        <taxon>Psychodidae</taxon>
        <taxon>Lutzomyia</taxon>
        <taxon>Lutzomyia</taxon>
    </lineage>
</organism>
<evidence type="ECO:0000256" key="12">
    <source>
        <dbReference type="ARBA" id="ARBA00023002"/>
    </source>
</evidence>
<keyword evidence="13" id="KW-0408">Iron</keyword>
<evidence type="ECO:0000256" key="3">
    <source>
        <dbReference type="ARBA" id="ARBA00005022"/>
    </source>
</evidence>
<accession>A0A1B0CUK0</accession>
<dbReference type="InterPro" id="IPR038492">
    <property type="entry name" value="GBBH-like_N_sf"/>
</dbReference>
<evidence type="ECO:0000256" key="6">
    <source>
        <dbReference type="ARBA" id="ARBA00016835"/>
    </source>
</evidence>
<evidence type="ECO:0000256" key="10">
    <source>
        <dbReference type="ARBA" id="ARBA00022873"/>
    </source>
</evidence>
<keyword evidence="14 20" id="KW-0238">DNA-binding</keyword>
<keyword evidence="12" id="KW-0560">Oxidoreductase</keyword>
<reference evidence="22" key="2">
    <citation type="journal article" date="2020" name="BMC">
        <title>Leishmania infection induces a limited differential gene expression in the sand fly midgut.</title>
        <authorList>
            <person name="Coutinho-Abreu I.V."/>
            <person name="Serafim T.D."/>
            <person name="Meneses C."/>
            <person name="Kamhawi S."/>
            <person name="Oliveira F."/>
            <person name="Valenzuela J.G."/>
        </authorList>
    </citation>
    <scope>NUCLEOTIDE SEQUENCE</scope>
    <source>
        <strain evidence="22">Jacobina</strain>
        <tissue evidence="22">Midgut</tissue>
    </source>
</reference>
<evidence type="ECO:0000256" key="13">
    <source>
        <dbReference type="ARBA" id="ARBA00023004"/>
    </source>
</evidence>
<evidence type="ECO:0000313" key="23">
    <source>
        <dbReference type="EnsemblMetazoa" id="LLOJ008635-PA"/>
    </source>
</evidence>
<dbReference type="Gene3D" id="3.30.2020.30">
    <property type="match status" value="1"/>
</dbReference>
<evidence type="ECO:0000259" key="21">
    <source>
        <dbReference type="PROSITE" id="PS50950"/>
    </source>
</evidence>
<feature type="domain" description="THAP-type" evidence="21">
    <location>
        <begin position="7"/>
        <end position="87"/>
    </location>
</feature>
<dbReference type="VEuPathDB" id="VectorBase:LLOJ008635"/>
<evidence type="ECO:0000313" key="22">
    <source>
        <dbReference type="EMBL" id="MBC1175650.1"/>
    </source>
</evidence>
<dbReference type="Pfam" id="PF02668">
    <property type="entry name" value="TauD"/>
    <property type="match status" value="1"/>
</dbReference>
<dbReference type="InterPro" id="IPR010376">
    <property type="entry name" value="GBBH-like_N"/>
</dbReference>
<comment type="pathway">
    <text evidence="3">Amine and polyamine biosynthesis; carnitine biosynthesis.</text>
</comment>
<evidence type="ECO:0000256" key="14">
    <source>
        <dbReference type="ARBA" id="ARBA00023125"/>
    </source>
</evidence>
<dbReference type="VEuPathDB" id="VectorBase:LLONM1_003924"/>
<evidence type="ECO:0000256" key="4">
    <source>
        <dbReference type="ARBA" id="ARBA00008654"/>
    </source>
</evidence>
<dbReference type="Pfam" id="PF05485">
    <property type="entry name" value="THAP"/>
    <property type="match status" value="1"/>
</dbReference>
<evidence type="ECO:0000256" key="15">
    <source>
        <dbReference type="ARBA" id="ARBA00030363"/>
    </source>
</evidence>
<keyword evidence="10" id="KW-0124">Carnitine biosynthesis</keyword>
<evidence type="ECO:0000313" key="24">
    <source>
        <dbReference type="Proteomes" id="UP000092461"/>
    </source>
</evidence>
<dbReference type="PROSITE" id="PS50950">
    <property type="entry name" value="ZF_THAP"/>
    <property type="match status" value="1"/>
</dbReference>
<evidence type="ECO:0000256" key="16">
    <source>
        <dbReference type="ARBA" id="ARBA00031778"/>
    </source>
</evidence>
<dbReference type="InterPro" id="IPR012776">
    <property type="entry name" value="Trimethyllysine_dOase"/>
</dbReference>
<comment type="function">
    <text evidence="18">Converts trimethyllysine (TML) into hydroxytrimethyllysine (HTML).</text>
</comment>
<sequence length="588" mass="67452">MQATERKKRACVVPVCKDERFDLVHKLPMNQERAEEWVTNLDIPELATHSIEDLRKRIFVCSRHFRRQDYKNIESRCLNKTAVPSINLKALDNFNVIDPKVMVKSYPEAEAEIVAPPVPPKLPPRVQRNLTRVVRPVKLREAALVKTLKKRRFTEEVEEILDSHFSMNINIPKVPKTDGHVVPTNHYFIQSREKSQRSGKEEELLEIYVNLPAEVQVQKSLVEAPQLVMSSEFIEVPSRSLKLNYFWLRDHCRCSECYNHRTNQRSFSFLSLPPDVKAKSCQFSDDFLAISWNDGHESQYSWDFLTSHASHLKQSVTKRILWDAEKISQSAFARVSLGDLMADEEAARSVVESLVCYGVAFVDKVPANVSCTELAIKRLFPIHKTFFGEMWTFQSGVMKESDTAYTHEALGAHTDNTYFCDPAGLQVLHCTEFEGDGGESLLVDGYRVASEVKKKHPEVYARLCSTAIPFEYKDDTHHHAYTAPLIKEDKVTGSVEQIRFNLYDRAPLDTLPYDEIQQFYSDLRVMAAEVASEGNEWWFKLSPGTVMIFDNWRLLHGRAALTGKRSMCGCYVARTDFLSVARKMKLVD</sequence>
<dbReference type="GO" id="GO:0008270">
    <property type="term" value="F:zinc ion binding"/>
    <property type="evidence" value="ECO:0007669"/>
    <property type="project" value="UniProtKB-KW"/>
</dbReference>
<evidence type="ECO:0000256" key="2">
    <source>
        <dbReference type="ARBA" id="ARBA00001961"/>
    </source>
</evidence>
<dbReference type="SMART" id="SM00692">
    <property type="entry name" value="DM3"/>
    <property type="match status" value="1"/>
</dbReference>
<keyword evidence="24" id="KW-1185">Reference proteome</keyword>
<dbReference type="InterPro" id="IPR006612">
    <property type="entry name" value="THAP_Znf"/>
</dbReference>
<comment type="similarity">
    <text evidence="4">Belongs to the gamma-BBH/TMLD family.</text>
</comment>
<evidence type="ECO:0000256" key="8">
    <source>
        <dbReference type="ARBA" id="ARBA00022771"/>
    </source>
</evidence>
<evidence type="ECO:0000256" key="18">
    <source>
        <dbReference type="ARBA" id="ARBA00046008"/>
    </source>
</evidence>
<evidence type="ECO:0000256" key="9">
    <source>
        <dbReference type="ARBA" id="ARBA00022833"/>
    </source>
</evidence>
<evidence type="ECO:0000256" key="19">
    <source>
        <dbReference type="ARBA" id="ARBA00049334"/>
    </source>
</evidence>
<dbReference type="Gene3D" id="3.60.130.10">
    <property type="entry name" value="Clavaminate synthase-like"/>
    <property type="match status" value="1"/>
</dbReference>
<dbReference type="GO" id="GO:0003677">
    <property type="term" value="F:DNA binding"/>
    <property type="evidence" value="ECO:0007669"/>
    <property type="project" value="UniProtKB-UniRule"/>
</dbReference>
<keyword evidence="7" id="KW-0479">Metal-binding</keyword>
<keyword evidence="8 20" id="KW-0863">Zinc-finger</keyword>
<keyword evidence="9" id="KW-0862">Zinc</keyword>
<dbReference type="GO" id="GO:0005506">
    <property type="term" value="F:iron ion binding"/>
    <property type="evidence" value="ECO:0007669"/>
    <property type="project" value="InterPro"/>
</dbReference>
<dbReference type="Proteomes" id="UP000092461">
    <property type="component" value="Unassembled WGS sequence"/>
</dbReference>
<dbReference type="InterPro" id="IPR003819">
    <property type="entry name" value="TauD/TfdA-like"/>
</dbReference>
<evidence type="ECO:0000256" key="20">
    <source>
        <dbReference type="PROSITE-ProRule" id="PRU00309"/>
    </source>
</evidence>
<dbReference type="GO" id="GO:0045329">
    <property type="term" value="P:carnitine biosynthetic process"/>
    <property type="evidence" value="ECO:0007669"/>
    <property type="project" value="UniProtKB-UniPathway"/>
</dbReference>
<protein>
    <recommendedName>
        <fullName evidence="6">Trimethyllysine dioxygenase, mitochondrial</fullName>
        <ecNumber evidence="5">1.14.11.8</ecNumber>
    </recommendedName>
    <alternativeName>
        <fullName evidence="16">Epsilon-trimethyllysine 2-oxoglutarate dioxygenase</fullName>
    </alternativeName>
    <alternativeName>
        <fullName evidence="15">TML hydroxylase</fullName>
    </alternativeName>
    <alternativeName>
        <fullName evidence="17">TML-alpha-ketoglutarate dioxygenase</fullName>
    </alternativeName>
</protein>
<evidence type="ECO:0000256" key="11">
    <source>
        <dbReference type="ARBA" id="ARBA00022964"/>
    </source>
</evidence>
<dbReference type="InterPro" id="IPR050411">
    <property type="entry name" value="AlphaKG_dependent_hydroxylases"/>
</dbReference>
<evidence type="ECO:0000256" key="7">
    <source>
        <dbReference type="ARBA" id="ARBA00022723"/>
    </source>
</evidence>
<dbReference type="SUPFAM" id="SSF51197">
    <property type="entry name" value="Clavaminate synthase-like"/>
    <property type="match status" value="1"/>
</dbReference>
<proteinExistence type="inferred from homology"/>
<dbReference type="NCBIfam" id="TIGR02410">
    <property type="entry name" value="carnitine_TMLD"/>
    <property type="match status" value="1"/>
</dbReference>
<dbReference type="SUPFAM" id="SSF57716">
    <property type="entry name" value="Glucocorticoid receptor-like (DNA-binding domain)"/>
    <property type="match status" value="1"/>
</dbReference>
<keyword evidence="11 22" id="KW-0223">Dioxygenase</keyword>
<dbReference type="UniPathway" id="UPA00118"/>
<dbReference type="AlphaFoldDB" id="A0A1B0CUK0"/>
<dbReference type="GO" id="GO:0005739">
    <property type="term" value="C:mitochondrion"/>
    <property type="evidence" value="ECO:0007669"/>
    <property type="project" value="TreeGrafter"/>
</dbReference>
<dbReference type="SMART" id="SM00980">
    <property type="entry name" value="THAP"/>
    <property type="match status" value="1"/>
</dbReference>
<comment type="cofactor">
    <cofactor evidence="2">
        <name>L-ascorbate</name>
        <dbReference type="ChEBI" id="CHEBI:38290"/>
    </cofactor>
</comment>
<dbReference type="FunFam" id="3.30.2020.30:FF:000002">
    <property type="entry name" value="Putative gamma-butyrobetaine dioxygenase"/>
    <property type="match status" value="1"/>
</dbReference>
<evidence type="ECO:0000256" key="17">
    <source>
        <dbReference type="ARBA" id="ARBA00032283"/>
    </source>
</evidence>
<name>A0A1B0CUK0_LUTLO</name>